<keyword evidence="1 2" id="KW-0597">Phosphoprotein</keyword>
<organism evidence="4 5">
    <name type="scientific">Spirosoma terrae</name>
    <dbReference type="NCBI Taxonomy" id="1968276"/>
    <lineage>
        <taxon>Bacteria</taxon>
        <taxon>Pseudomonadati</taxon>
        <taxon>Bacteroidota</taxon>
        <taxon>Cytophagia</taxon>
        <taxon>Cytophagales</taxon>
        <taxon>Cytophagaceae</taxon>
        <taxon>Spirosoma</taxon>
    </lineage>
</organism>
<dbReference type="RefSeq" id="WP_163950410.1">
    <property type="nucleotide sequence ID" value="NZ_JAAFZH010000006.1"/>
</dbReference>
<gene>
    <name evidence="4" type="ORF">GK108_16110</name>
</gene>
<proteinExistence type="predicted"/>
<reference evidence="4 5" key="1">
    <citation type="submission" date="2020-02" db="EMBL/GenBank/DDBJ databases">
        <title>Draft genome sequence of two Spirosoma agri KCTC 52727 and Spirosoma terrae KCTC 52035.</title>
        <authorList>
            <person name="Rojas J."/>
            <person name="Ambika Manirajan B."/>
            <person name="Suarez C."/>
            <person name="Ratering S."/>
            <person name="Schnell S."/>
        </authorList>
    </citation>
    <scope>NUCLEOTIDE SEQUENCE [LARGE SCALE GENOMIC DNA]</scope>
    <source>
        <strain evidence="4 5">KCTC 52035</strain>
    </source>
</reference>
<comment type="caution">
    <text evidence="4">The sequence shown here is derived from an EMBL/GenBank/DDBJ whole genome shotgun (WGS) entry which is preliminary data.</text>
</comment>
<dbReference type="PANTHER" id="PTHR44591:SF3">
    <property type="entry name" value="RESPONSE REGULATORY DOMAIN-CONTAINING PROTEIN"/>
    <property type="match status" value="1"/>
</dbReference>
<evidence type="ECO:0000259" key="3">
    <source>
        <dbReference type="PROSITE" id="PS50110"/>
    </source>
</evidence>
<dbReference type="SUPFAM" id="SSF52172">
    <property type="entry name" value="CheY-like"/>
    <property type="match status" value="1"/>
</dbReference>
<dbReference type="EMBL" id="JAAFZH010000006">
    <property type="protein sequence ID" value="NDU96405.1"/>
    <property type="molecule type" value="Genomic_DNA"/>
</dbReference>
<evidence type="ECO:0000256" key="2">
    <source>
        <dbReference type="PROSITE-ProRule" id="PRU00169"/>
    </source>
</evidence>
<name>A0A6L9L6Z4_9BACT</name>
<evidence type="ECO:0000313" key="5">
    <source>
        <dbReference type="Proteomes" id="UP000474175"/>
    </source>
</evidence>
<dbReference type="InterPro" id="IPR001789">
    <property type="entry name" value="Sig_transdc_resp-reg_receiver"/>
</dbReference>
<dbReference type="SMART" id="SM00448">
    <property type="entry name" value="REC"/>
    <property type="match status" value="1"/>
</dbReference>
<feature type="modified residue" description="4-aspartylphosphate" evidence="2">
    <location>
        <position position="57"/>
    </location>
</feature>
<keyword evidence="5" id="KW-1185">Reference proteome</keyword>
<dbReference type="InterPro" id="IPR050595">
    <property type="entry name" value="Bact_response_regulator"/>
</dbReference>
<dbReference type="PROSITE" id="PS50110">
    <property type="entry name" value="RESPONSE_REGULATORY"/>
    <property type="match status" value="1"/>
</dbReference>
<dbReference type="AlphaFoldDB" id="A0A6L9L6Z4"/>
<dbReference type="InterPro" id="IPR011006">
    <property type="entry name" value="CheY-like_superfamily"/>
</dbReference>
<dbReference type="Pfam" id="PF00072">
    <property type="entry name" value="Response_reg"/>
    <property type="match status" value="1"/>
</dbReference>
<accession>A0A6L9L6Z4</accession>
<dbReference type="Gene3D" id="3.40.50.2300">
    <property type="match status" value="1"/>
</dbReference>
<dbReference type="GO" id="GO:0000160">
    <property type="term" value="P:phosphorelay signal transduction system"/>
    <property type="evidence" value="ECO:0007669"/>
    <property type="project" value="InterPro"/>
</dbReference>
<dbReference type="Proteomes" id="UP000474175">
    <property type="component" value="Unassembled WGS sequence"/>
</dbReference>
<sequence>MNLLVVDDEPDVQALFEQRFRREIRSGAMTFTFAHSAQEALDFLTREGSNNLLILSDINMPGMSGLELLKRIRAMYTLPPPPVIMMITAYGDQPSYQQAMQDGANDFLSKPLDFTELKAKIAQLAGS</sequence>
<dbReference type="PANTHER" id="PTHR44591">
    <property type="entry name" value="STRESS RESPONSE REGULATOR PROTEIN 1"/>
    <property type="match status" value="1"/>
</dbReference>
<evidence type="ECO:0000313" key="4">
    <source>
        <dbReference type="EMBL" id="NDU96405.1"/>
    </source>
</evidence>
<protein>
    <submittedName>
        <fullName evidence="4">Response regulator</fullName>
    </submittedName>
</protein>
<evidence type="ECO:0000256" key="1">
    <source>
        <dbReference type="ARBA" id="ARBA00022553"/>
    </source>
</evidence>
<feature type="domain" description="Response regulatory" evidence="3">
    <location>
        <begin position="2"/>
        <end position="125"/>
    </location>
</feature>